<feature type="transmembrane region" description="Helical" evidence="1">
    <location>
        <begin position="20"/>
        <end position="38"/>
    </location>
</feature>
<dbReference type="eggNOG" id="COG2165">
    <property type="taxonomic scope" value="Bacteria"/>
</dbReference>
<dbReference type="HOGENOM" id="CLU_134472_0_0_9"/>
<dbReference type="KEGG" id="dor:Desor_1008"/>
<protein>
    <submittedName>
        <fullName evidence="2">Prepilin-type N-terminal cleavage/methylation domain-containing protein</fullName>
    </submittedName>
</protein>
<dbReference type="InterPro" id="IPR012902">
    <property type="entry name" value="N_methyl_site"/>
</dbReference>
<name>G7W837_DESOD</name>
<dbReference type="RefSeq" id="WP_014183505.1">
    <property type="nucleotide sequence ID" value="NC_016584.1"/>
</dbReference>
<reference evidence="3" key="1">
    <citation type="submission" date="2011-11" db="EMBL/GenBank/DDBJ databases">
        <title>Complete sequence of Desulfosporosinus orientis DSM 765.</title>
        <authorList>
            <person name="Lucas S."/>
            <person name="Han J."/>
            <person name="Lapidus A."/>
            <person name="Cheng J.-F."/>
            <person name="Goodwin L."/>
            <person name="Pitluck S."/>
            <person name="Peters L."/>
            <person name="Ovchinnikova G."/>
            <person name="Teshima H."/>
            <person name="Detter J.C."/>
            <person name="Han C."/>
            <person name="Tapia R."/>
            <person name="Land M."/>
            <person name="Hauser L."/>
            <person name="Kyrpides N."/>
            <person name="Ivanova N."/>
            <person name="Pagani I."/>
            <person name="Pester M."/>
            <person name="Spring S."/>
            <person name="Ollivier B."/>
            <person name="Rattei T."/>
            <person name="Klenk H.-P."/>
            <person name="Wagner M."/>
            <person name="Loy A."/>
            <person name="Woyke T."/>
        </authorList>
    </citation>
    <scope>NUCLEOTIDE SEQUENCE [LARGE SCALE GENOMIC DNA]</scope>
    <source>
        <strain evidence="3">ATCC 19365 / DSM 765 / NCIMB 8382 / VKM B-1628</strain>
    </source>
</reference>
<reference evidence="2 3" key="2">
    <citation type="journal article" date="2012" name="J. Bacteriol.">
        <title>Complete genome sequences of Desulfosporosinus orientis DSM765T, Desulfosporosinus youngiae DSM17734T, Desulfosporosinus meridiei DSM13257T, and Desulfosporosinus acidiphilus DSM22704T.</title>
        <authorList>
            <person name="Pester M."/>
            <person name="Brambilla E."/>
            <person name="Alazard D."/>
            <person name="Rattei T."/>
            <person name="Weinmaier T."/>
            <person name="Han J."/>
            <person name="Lucas S."/>
            <person name="Lapidus A."/>
            <person name="Cheng J.F."/>
            <person name="Goodwin L."/>
            <person name="Pitluck S."/>
            <person name="Peters L."/>
            <person name="Ovchinnikova G."/>
            <person name="Teshima H."/>
            <person name="Detter J.C."/>
            <person name="Han C.S."/>
            <person name="Tapia R."/>
            <person name="Land M.L."/>
            <person name="Hauser L."/>
            <person name="Kyrpides N.C."/>
            <person name="Ivanova N.N."/>
            <person name="Pagani I."/>
            <person name="Huntmann M."/>
            <person name="Wei C.L."/>
            <person name="Davenport K.W."/>
            <person name="Daligault H."/>
            <person name="Chain P.S."/>
            <person name="Chen A."/>
            <person name="Mavromatis K."/>
            <person name="Markowitz V."/>
            <person name="Szeto E."/>
            <person name="Mikhailova N."/>
            <person name="Pati A."/>
            <person name="Wagner M."/>
            <person name="Woyke T."/>
            <person name="Ollivier B."/>
            <person name="Klenk H.P."/>
            <person name="Spring S."/>
            <person name="Loy A."/>
        </authorList>
    </citation>
    <scope>NUCLEOTIDE SEQUENCE [LARGE SCALE GENOMIC DNA]</scope>
    <source>
        <strain evidence="3">ATCC 19365 / DSM 765 / NCIMB 8382 / VKM B-1628</strain>
    </source>
</reference>
<dbReference type="AlphaFoldDB" id="G7W837"/>
<gene>
    <name evidence="2" type="ordered locus">Desor_1008</name>
</gene>
<dbReference type="Proteomes" id="UP000006346">
    <property type="component" value="Chromosome"/>
</dbReference>
<dbReference type="STRING" id="768706.Desor_1008"/>
<evidence type="ECO:0000313" key="2">
    <source>
        <dbReference type="EMBL" id="AET66683.1"/>
    </source>
</evidence>
<accession>G7W837</accession>
<keyword evidence="1" id="KW-1133">Transmembrane helix</keyword>
<dbReference type="EMBL" id="CP003108">
    <property type="protein sequence ID" value="AET66683.1"/>
    <property type="molecule type" value="Genomic_DNA"/>
</dbReference>
<keyword evidence="1" id="KW-0472">Membrane</keyword>
<evidence type="ECO:0000256" key="1">
    <source>
        <dbReference type="SAM" id="Phobius"/>
    </source>
</evidence>
<organism evidence="2 3">
    <name type="scientific">Desulfosporosinus orientis (strain ATCC 19365 / DSM 765 / NCIMB 8382 / VKM B-1628 / Singapore I)</name>
    <name type="common">Desulfotomaculum orientis</name>
    <dbReference type="NCBI Taxonomy" id="768706"/>
    <lineage>
        <taxon>Bacteria</taxon>
        <taxon>Bacillati</taxon>
        <taxon>Bacillota</taxon>
        <taxon>Clostridia</taxon>
        <taxon>Eubacteriales</taxon>
        <taxon>Desulfitobacteriaceae</taxon>
        <taxon>Desulfosporosinus</taxon>
    </lineage>
</organism>
<proteinExistence type="predicted"/>
<dbReference type="OrthoDB" id="1796451at2"/>
<dbReference type="PATRIC" id="fig|768706.3.peg.976"/>
<sequence>MQLNRKAETQEQGMTLMEVLFALLISGIFLMVAMGLFTDQWRGARVLKNHLEAQYSVLTAGKTLSDAIRMSQRTTWEETGQLKVLPLPDESTPRPTQDSYFLDDLDGNGQADLYWRHAGVSQPVASHLISWECREVEPGLWKIVLQAKVDGQGAAWQTLIRQRVIGLAP</sequence>
<keyword evidence="3" id="KW-1185">Reference proteome</keyword>
<dbReference type="NCBIfam" id="TIGR02532">
    <property type="entry name" value="IV_pilin_GFxxxE"/>
    <property type="match status" value="1"/>
</dbReference>
<keyword evidence="1" id="KW-0812">Transmembrane</keyword>
<evidence type="ECO:0000313" key="3">
    <source>
        <dbReference type="Proteomes" id="UP000006346"/>
    </source>
</evidence>